<dbReference type="SMART" id="SM00320">
    <property type="entry name" value="WD40"/>
    <property type="match status" value="12"/>
</dbReference>
<dbReference type="PANTHER" id="PTHR13720">
    <property type="entry name" value="WD-40 REPEAT PROTEIN"/>
    <property type="match status" value="1"/>
</dbReference>
<dbReference type="InterPro" id="IPR036322">
    <property type="entry name" value="WD40_repeat_dom_sf"/>
</dbReference>
<dbReference type="InterPro" id="IPR015943">
    <property type="entry name" value="WD40/YVTN_repeat-like_dom_sf"/>
</dbReference>
<dbReference type="Proteomes" id="UP000663891">
    <property type="component" value="Unassembled WGS sequence"/>
</dbReference>
<dbReference type="GO" id="GO:0005930">
    <property type="term" value="C:axoneme"/>
    <property type="evidence" value="ECO:0007669"/>
    <property type="project" value="UniProtKB-ARBA"/>
</dbReference>
<dbReference type="InterPro" id="IPR001680">
    <property type="entry name" value="WD40_rpt"/>
</dbReference>
<evidence type="ECO:0000256" key="2">
    <source>
        <dbReference type="ARBA" id="ARBA00004496"/>
    </source>
</evidence>
<feature type="repeat" description="WD" evidence="13">
    <location>
        <begin position="416"/>
        <end position="457"/>
    </location>
</feature>
<comment type="subunit">
    <text evidence="12">Microtubule inner protein component of sperm flagellar doublet microtubules. Interacts with BRCA2. Interacts with the CCT chaperonin complex. Interacts with HSP70. Interacts with AK8. Interacts with CFAP45. Interacts with DNAI1. Interacts with IQDC.</text>
</comment>
<evidence type="ECO:0000259" key="14">
    <source>
        <dbReference type="Pfam" id="PF23409"/>
    </source>
</evidence>
<comment type="function">
    <text evidence="11">Microtubule inner protein (MIP) part of the dynein-decorated doublet microtubules (DMTs) in cilia axoneme. Important for proper ciliary and flagellar beating. May act in cooperation with CFAP45 and axonemal dynein subunit DNAH11. May play a role in cell growth and/or survival.</text>
</comment>
<dbReference type="Gene3D" id="2.130.10.10">
    <property type="entry name" value="YVTN repeat-like/Quinoprotein amine dehydrogenase"/>
    <property type="match status" value="3"/>
</dbReference>
<keyword evidence="7" id="KW-0969">Cilium</keyword>
<dbReference type="CDD" id="cd00200">
    <property type="entry name" value="WD40"/>
    <property type="match status" value="1"/>
</dbReference>
<keyword evidence="8" id="KW-0966">Cell projection</keyword>
<keyword evidence="6" id="KW-0282">Flagellum</keyword>
<dbReference type="PROSITE" id="PS50082">
    <property type="entry name" value="WD_REPEATS_2"/>
    <property type="match status" value="4"/>
</dbReference>
<dbReference type="EMBL" id="CAJNON010000456">
    <property type="protein sequence ID" value="CAF1271616.1"/>
    <property type="molecule type" value="Genomic_DNA"/>
</dbReference>
<comment type="caution">
    <text evidence="15">The sequence shown here is derived from an EMBL/GenBank/DDBJ whole genome shotgun (WGS) entry which is preliminary data.</text>
</comment>
<keyword evidence="5" id="KW-0677">Repeat</keyword>
<dbReference type="InterPro" id="IPR055439">
    <property type="entry name" value="Beta-prop_EML_1st"/>
</dbReference>
<evidence type="ECO:0000256" key="10">
    <source>
        <dbReference type="ARBA" id="ARBA00029552"/>
    </source>
</evidence>
<evidence type="ECO:0000256" key="6">
    <source>
        <dbReference type="ARBA" id="ARBA00022846"/>
    </source>
</evidence>
<evidence type="ECO:0000256" key="4">
    <source>
        <dbReference type="ARBA" id="ARBA00022574"/>
    </source>
</evidence>
<accession>A0A815BHL2</accession>
<dbReference type="Pfam" id="PF00400">
    <property type="entry name" value="WD40"/>
    <property type="match status" value="5"/>
</dbReference>
<evidence type="ECO:0000256" key="9">
    <source>
        <dbReference type="ARBA" id="ARBA00029456"/>
    </source>
</evidence>
<dbReference type="FunFam" id="2.130.10.10:FF:001320">
    <property type="entry name" value="Predicted protein"/>
    <property type="match status" value="1"/>
</dbReference>
<proteinExistence type="inferred from homology"/>
<comment type="similarity">
    <text evidence="9">Belongs to the CFAP52 family.</text>
</comment>
<sequence length="761" mass="86079">MTTTNNQPERLDTLQRLELESTIGFEGKVPHGLKLHPDRVHMVYPLGCNLVIENLQTRQQEFLLGHNNNISCVAISNNGKYIASGQVTFMGFKADIIIWDYATRDPYARLVLHKVKIEDLVFTTSDRYLISLGGQDDGSIVVWNIETKEPVCGSPAQHKSAGITYCIAASKEDEYQFYSAGNGTLRFWQLDVANRKIRATDINTGTIKRIVKCMTVSLDGQHLYCGTTTGDILMIYIPATQFKTMGPEKKKYSMGITAMKALVNGDVLIGTGEGKVHITEKETFKSLKSLQCMGEITSLALRGEGHMIFIGTDRSHIYKINYADWKMELINTCHNSPINDVAFPFGTSELFGTCSYQDIRIWHAPTGNELLRITQANKTCNSLCFTRDGKMIVSGWDDGRIRAFYPETGREMFTINDAHHRGVTAVAVTNDCRRIVSGGGEGMIRVWQINANSQELIATMKEHKNAVVSIRINKSDTECVTASLDGTCIIWNLKRFVRNQVLFENTLFQCVAYHPEEFHIITGGTDRKIGYWESTNGAQIRELEASKSGTINGLDIDNGGNYFVTVSADKLVKLWRYNEGDVISVGIGHGSEVKKVKICPNTQHIISVSADGTILRIHTYDRISSMASVVAYMRLWLTDEDFVCDQTLFEHLISLPYVDDLVEVYDEKTLRKLFGIYYQRFIEHKPRSRPMCTLKQICRTKIRSFSQINCEHQQVNMLKILSQLDCLPKTLQAYLCYTRIKSKLLINSLLNNELWNTIQWM</sequence>
<evidence type="ECO:0000256" key="3">
    <source>
        <dbReference type="ARBA" id="ARBA00022490"/>
    </source>
</evidence>
<keyword evidence="3" id="KW-0963">Cytoplasm</keyword>
<feature type="repeat" description="WD" evidence="13">
    <location>
        <begin position="460"/>
        <end position="494"/>
    </location>
</feature>
<evidence type="ECO:0000256" key="8">
    <source>
        <dbReference type="ARBA" id="ARBA00023273"/>
    </source>
</evidence>
<organism evidence="15 16">
    <name type="scientific">Adineta steineri</name>
    <dbReference type="NCBI Taxonomy" id="433720"/>
    <lineage>
        <taxon>Eukaryota</taxon>
        <taxon>Metazoa</taxon>
        <taxon>Spiralia</taxon>
        <taxon>Gnathifera</taxon>
        <taxon>Rotifera</taxon>
        <taxon>Eurotatoria</taxon>
        <taxon>Bdelloidea</taxon>
        <taxon>Adinetida</taxon>
        <taxon>Adinetidae</taxon>
        <taxon>Adineta</taxon>
    </lineage>
</organism>
<name>A0A815BHL2_9BILA</name>
<evidence type="ECO:0000313" key="15">
    <source>
        <dbReference type="EMBL" id="CAF1271616.1"/>
    </source>
</evidence>
<dbReference type="FunFam" id="2.130.10.10:FF:000173">
    <property type="entry name" value="Cilia- and flagella-associated protein 52"/>
    <property type="match status" value="1"/>
</dbReference>
<dbReference type="InterPro" id="IPR019775">
    <property type="entry name" value="WD40_repeat_CS"/>
</dbReference>
<gene>
    <name evidence="15" type="ORF">VCS650_LOCUS29455</name>
</gene>
<dbReference type="FunFam" id="2.130.10.10:FF:000207">
    <property type="entry name" value="Cilia- and flagella-associated protein 52"/>
    <property type="match status" value="1"/>
</dbReference>
<evidence type="ECO:0000313" key="16">
    <source>
        <dbReference type="Proteomes" id="UP000663891"/>
    </source>
</evidence>
<dbReference type="Pfam" id="PF23409">
    <property type="entry name" value="Beta-prop_EML"/>
    <property type="match status" value="1"/>
</dbReference>
<feature type="repeat" description="WD" evidence="13">
    <location>
        <begin position="544"/>
        <end position="585"/>
    </location>
</feature>
<dbReference type="OrthoDB" id="6252103at2759"/>
<reference evidence="15" key="1">
    <citation type="submission" date="2021-02" db="EMBL/GenBank/DDBJ databases">
        <authorList>
            <person name="Nowell W R."/>
        </authorList>
    </citation>
    <scope>NUCLEOTIDE SEQUENCE</scope>
</reference>
<dbReference type="SUPFAM" id="SSF50978">
    <property type="entry name" value="WD40 repeat-like"/>
    <property type="match status" value="2"/>
</dbReference>
<dbReference type="InterPro" id="IPR050630">
    <property type="entry name" value="WD_repeat_EMAP"/>
</dbReference>
<feature type="domain" description="EML-like first beta-propeller" evidence="14">
    <location>
        <begin position="59"/>
        <end position="319"/>
    </location>
</feature>
<dbReference type="GO" id="GO:0031514">
    <property type="term" value="C:motile cilium"/>
    <property type="evidence" value="ECO:0007669"/>
    <property type="project" value="UniProtKB-SubCell"/>
</dbReference>
<dbReference type="PROSITE" id="PS00678">
    <property type="entry name" value="WD_REPEATS_1"/>
    <property type="match status" value="1"/>
</dbReference>
<evidence type="ECO:0000256" key="7">
    <source>
        <dbReference type="ARBA" id="ARBA00023069"/>
    </source>
</evidence>
<evidence type="ECO:0000256" key="13">
    <source>
        <dbReference type="PROSITE-ProRule" id="PRU00221"/>
    </source>
</evidence>
<dbReference type="AlphaFoldDB" id="A0A815BHL2"/>
<comment type="subcellular location">
    <subcellularLocation>
        <location evidence="1">Cell projection</location>
        <location evidence="1">Cilium</location>
        <location evidence="1">Flagellum</location>
    </subcellularLocation>
    <subcellularLocation>
        <location evidence="2">Cytoplasm</location>
    </subcellularLocation>
</comment>
<keyword evidence="4 13" id="KW-0853">WD repeat</keyword>
<evidence type="ECO:0000256" key="11">
    <source>
        <dbReference type="ARBA" id="ARBA00046056"/>
    </source>
</evidence>
<evidence type="ECO:0000256" key="5">
    <source>
        <dbReference type="ARBA" id="ARBA00022737"/>
    </source>
</evidence>
<dbReference type="PANTHER" id="PTHR13720:SF14">
    <property type="entry name" value="CILIA- AND FLAGELLA-ASSOCIATED PROTEIN 52"/>
    <property type="match status" value="1"/>
</dbReference>
<protein>
    <recommendedName>
        <fullName evidence="10">Cilia- and flagella-associated protein 52</fullName>
    </recommendedName>
</protein>
<feature type="repeat" description="WD" evidence="13">
    <location>
        <begin position="511"/>
        <end position="542"/>
    </location>
</feature>
<evidence type="ECO:0000256" key="12">
    <source>
        <dbReference type="ARBA" id="ARBA00047117"/>
    </source>
</evidence>
<evidence type="ECO:0000256" key="1">
    <source>
        <dbReference type="ARBA" id="ARBA00004230"/>
    </source>
</evidence>
<dbReference type="PROSITE" id="PS50294">
    <property type="entry name" value="WD_REPEATS_REGION"/>
    <property type="match status" value="2"/>
</dbReference>